<keyword evidence="9 12" id="KW-1278">Translocase</keyword>
<dbReference type="PANTHER" id="PTHR45630">
    <property type="entry name" value="CATION-TRANSPORTING ATPASE-RELATED"/>
    <property type="match status" value="1"/>
</dbReference>
<keyword evidence="6 12" id="KW-0547">Nucleotide-binding</keyword>
<evidence type="ECO:0000256" key="3">
    <source>
        <dbReference type="ARBA" id="ARBA00022553"/>
    </source>
</evidence>
<evidence type="ECO:0000256" key="7">
    <source>
        <dbReference type="ARBA" id="ARBA00022840"/>
    </source>
</evidence>
<accession>F4PH34</accession>
<feature type="transmembrane region" description="Helical" evidence="12">
    <location>
        <begin position="841"/>
        <end position="862"/>
    </location>
</feature>
<dbReference type="STRING" id="1054147.F4PH34"/>
<comment type="similarity">
    <text evidence="2 12">Belongs to the cation transport ATPase (P-type) (TC 3.A.3) family. Type V subfamily.</text>
</comment>
<dbReference type="InterPro" id="IPR018303">
    <property type="entry name" value="ATPase_P-typ_P_site"/>
</dbReference>
<evidence type="ECO:0000256" key="4">
    <source>
        <dbReference type="ARBA" id="ARBA00022692"/>
    </source>
</evidence>
<evidence type="ECO:0000256" key="8">
    <source>
        <dbReference type="ARBA" id="ARBA00022842"/>
    </source>
</evidence>
<evidence type="ECO:0000256" key="1">
    <source>
        <dbReference type="ARBA" id="ARBA00004141"/>
    </source>
</evidence>
<dbReference type="SUPFAM" id="SSF53474">
    <property type="entry name" value="alpha/beta-Hydrolases"/>
    <property type="match status" value="1"/>
</dbReference>
<dbReference type="Pfam" id="PF00561">
    <property type="entry name" value="Abhydrolase_1"/>
    <property type="match status" value="1"/>
</dbReference>
<dbReference type="Gene3D" id="2.70.150.10">
    <property type="entry name" value="Calcium-transporting ATPase, cytoplasmic transduction domain A"/>
    <property type="match status" value="1"/>
</dbReference>
<evidence type="ECO:0000256" key="5">
    <source>
        <dbReference type="ARBA" id="ARBA00022723"/>
    </source>
</evidence>
<gene>
    <name evidence="17" type="ORF">DFA_03264</name>
</gene>
<dbReference type="EC" id="7.2.2.-" evidence="12"/>
<dbReference type="InterPro" id="IPR001757">
    <property type="entry name" value="P_typ_ATPase"/>
</dbReference>
<feature type="domain" description="P5B-type ATPase N-terminal" evidence="16">
    <location>
        <begin position="452"/>
        <end position="522"/>
    </location>
</feature>
<feature type="transmembrane region" description="Helical" evidence="12">
    <location>
        <begin position="1358"/>
        <end position="1380"/>
    </location>
</feature>
<keyword evidence="4 12" id="KW-0812">Transmembrane</keyword>
<proteinExistence type="inferred from homology"/>
<dbReference type="SUPFAM" id="SSF56784">
    <property type="entry name" value="HAD-like"/>
    <property type="match status" value="1"/>
</dbReference>
<dbReference type="GO" id="GO:0140358">
    <property type="term" value="F:P-type transmembrane transporter activity"/>
    <property type="evidence" value="ECO:0007669"/>
    <property type="project" value="InterPro"/>
</dbReference>
<evidence type="ECO:0000256" key="11">
    <source>
        <dbReference type="ARBA" id="ARBA00023136"/>
    </source>
</evidence>
<dbReference type="KEGG" id="dfa:DFA_03264"/>
<comment type="subcellular location">
    <subcellularLocation>
        <location evidence="1 12">Membrane</location>
        <topology evidence="1 12">Multi-pass membrane protein</topology>
    </subcellularLocation>
</comment>
<sequence length="1660" mass="187948">MSSTNIIRYNTIKIDNHNIFYRESGDKKNPTLILLHGFPSSSHQYRHLLADDKLTEKFHLIAPDYIGYGQSSMPSTKEFEYTFENLSVVTEKFINALSIEKYSLYVFDYGAPIGYRLALRNPEKIQSFIVQNGNAYDEGIDNAFWANVKKYWAEPTKQENIDFVLGLITAQTTQWQYLNGVQEKDKSLVAPDGYISDQYYLDRPGNGEIQAQLLFDYGTNPSKYPQFQDYFRQYQPPMLIVWGKNDEIFPADGAYPYKRDLKNLDFHLFETGHFTLETHHREISQLINQFLTKNIIVNNNNHVLVGVVLVVVVVYTSTQLKIELFVVPTNESLSSNPTTSAATKERVMEDISRVVVQETTTTPTPTTPPLSSSKNVSPILIANKQKLMIHESLVLSMETPNYPIIDLAAEMKSKQPSEMTSMTSATSTTKPQSAATDDDDEHKDDIMGVKSMQGYVGTPEREALYWLLAVASFGLVFLVFHWFDMAWVKIRYRKTDTLASAHVIVVTGIDNRYEICMVKSSNHLPKHIEFRHSRFFYQHDIDYFERPKVRDYYDITMVVNMVDKGLTMDEYNESLEKYDSNIMNFPVKSIPRLLLEEVLHPFFIFQIYSVCLWMAEEYYYYACAIFLIATVSSILSLREIRHNLVSLKKMSTYDCEVRVLRDSTFKLVSSTSLVPGDIVDISQNMQVPCDLSLLTGSAICNESMLTGESIPVTKHPLLTPDELNHIRQLVKDGKADQADPIDFSQARSSMFGGTIVVKVIAPPGGRILAAVRQTGFQTSKGRLILSILFPKKSHFKFLSESLKFVGVLCAIALVGFSVSVWRLNSLGVDAGTIALRALDLITIVIPPALPMAITVGTGFALIRLRHKKIFCISPPRVNMAGKIQVFCFDKTGTLTEEGLDFYGVLGADSLATFRQRREDFTSNHRILRLIMASCHSLSTINNEVSGDPLELKIYQAVGANLHETDEATSILVPELITNQETIPVGSDPITPPNNNILGQETLVYIERFDFQSSLQRFIIMENKLKPESAGIIKQLHKANIRTIMVTGDNPLTAVSVARQCGILKNDSLSFLAKMDQHHPHHDEKDDDHHHLLLDNMISWDNISNDDSNHSLSYHKLDPSTLLLDAEEGNNAYSLIVTGNVFRKIHQHYLATGSTRFTQMLKKTLVYSRMSPEDKQCLVEELQRVGLYVGMCGDGANDCGALKAAHVGISLSETEASIAAPFTSTVTNISCCPTLIKEGRASLAVSFKLFQFMGMYSLIQFISVIFLYFIASVLGNWMYLYQDLWIIFPLVIFMGMTRPSDKLSVKRPSGRLISGAIVGSLIVHIAVCMAFQSCVFFFVRSQSWYNQDQIDEDNIVTYVTTSLFIYANFQYLIMALSFSFGKPFLKPLYTNRYLFITYLVALISSLLLLFAPQESVWRFGEMLIMPVKWRLTLFGLIISNLAANLIVEFCFVYYKLRSKKKKVFYYDQIFSKDVPFDKRITEETILLQYTLLESICKPAINREISQHVRHAHCVQAARRGSTSSQCISNPAEVLVEVQSFFQKLFNKPANEQAHPAPSWLTNMTPVVNPNAQLLTNEISLAELVAAILNLKNGTSPGPDGVYNEKGSKTSRYYRDELLADIRNKLLLVDKEIVNLKSKSYRDYKKKTKEKNDTAYLGSYNF</sequence>
<feature type="transmembrane region" description="Helical" evidence="12">
    <location>
        <begin position="593"/>
        <end position="613"/>
    </location>
</feature>
<dbReference type="InterPro" id="IPR006544">
    <property type="entry name" value="P-type_TPase_V"/>
</dbReference>
<feature type="transmembrane region" description="Helical" evidence="12">
    <location>
        <begin position="619"/>
        <end position="640"/>
    </location>
</feature>
<feature type="domain" description="AB hydrolase-1" evidence="15">
    <location>
        <begin position="30"/>
        <end position="279"/>
    </location>
</feature>
<evidence type="ECO:0000256" key="12">
    <source>
        <dbReference type="RuleBase" id="RU362082"/>
    </source>
</evidence>
<dbReference type="GeneID" id="14877547"/>
<dbReference type="NCBIfam" id="TIGR01494">
    <property type="entry name" value="ATPase_P-type"/>
    <property type="match status" value="1"/>
</dbReference>
<protein>
    <recommendedName>
        <fullName evidence="12">Cation-transporting ATPase</fullName>
        <ecNumber evidence="12">7.2.2.-</ecNumber>
    </recommendedName>
</protein>
<dbReference type="InterPro" id="IPR000073">
    <property type="entry name" value="AB_hydrolase_1"/>
</dbReference>
<dbReference type="InterPro" id="IPR047819">
    <property type="entry name" value="P5A-ATPase_N"/>
</dbReference>
<dbReference type="FunFam" id="1.20.1110.10:FF:000023">
    <property type="entry name" value="Cation-transporting ATPase"/>
    <property type="match status" value="1"/>
</dbReference>
<dbReference type="PANTHER" id="PTHR45630:SF14">
    <property type="entry name" value="CATION-TRANSPORTING ATPASE"/>
    <property type="match status" value="1"/>
</dbReference>
<evidence type="ECO:0000313" key="17">
    <source>
        <dbReference type="EMBL" id="EGG25018.1"/>
    </source>
</evidence>
<feature type="compositionally biased region" description="Low complexity" evidence="13">
    <location>
        <begin position="417"/>
        <end position="429"/>
    </location>
</feature>
<dbReference type="EMBL" id="GL883006">
    <property type="protein sequence ID" value="EGG25018.1"/>
    <property type="molecule type" value="Genomic_DNA"/>
</dbReference>
<organism evidence="17 18">
    <name type="scientific">Cavenderia fasciculata</name>
    <name type="common">Slime mold</name>
    <name type="synonym">Dictyostelium fasciculatum</name>
    <dbReference type="NCBI Taxonomy" id="261658"/>
    <lineage>
        <taxon>Eukaryota</taxon>
        <taxon>Amoebozoa</taxon>
        <taxon>Evosea</taxon>
        <taxon>Eumycetozoa</taxon>
        <taxon>Dictyostelia</taxon>
        <taxon>Acytosteliales</taxon>
        <taxon>Cavenderiaceae</taxon>
        <taxon>Cavenderia</taxon>
    </lineage>
</organism>
<keyword evidence="11 12" id="KW-0472">Membrane</keyword>
<dbReference type="RefSeq" id="XP_004362869.1">
    <property type="nucleotide sequence ID" value="XM_004362812.1"/>
</dbReference>
<evidence type="ECO:0000256" key="13">
    <source>
        <dbReference type="SAM" id="MobiDB-lite"/>
    </source>
</evidence>
<keyword evidence="8 12" id="KW-0460">Magnesium</keyword>
<evidence type="ECO:0000256" key="6">
    <source>
        <dbReference type="ARBA" id="ARBA00022741"/>
    </source>
</evidence>
<feature type="transmembrane region" description="Helical" evidence="12">
    <location>
        <begin position="1276"/>
        <end position="1295"/>
    </location>
</feature>
<feature type="transmembrane region" description="Helical" evidence="12">
    <location>
        <begin position="1430"/>
        <end position="1453"/>
    </location>
</feature>
<feature type="transmembrane region" description="Helical" evidence="12">
    <location>
        <begin position="1316"/>
        <end position="1338"/>
    </location>
</feature>
<dbReference type="GO" id="GO:0019829">
    <property type="term" value="F:ATPase-coupled monoatomic cation transmembrane transporter activity"/>
    <property type="evidence" value="ECO:0007669"/>
    <property type="project" value="UniProtKB-UniRule"/>
</dbReference>
<dbReference type="FunFam" id="3.40.50.1000:FF:000068">
    <property type="entry name" value="Cation-transporting ATPase"/>
    <property type="match status" value="1"/>
</dbReference>
<dbReference type="GO" id="GO:0016020">
    <property type="term" value="C:membrane"/>
    <property type="evidence" value="ECO:0007669"/>
    <property type="project" value="UniProtKB-SubCell"/>
</dbReference>
<feature type="transmembrane region" description="Helical" evidence="12">
    <location>
        <begin position="1392"/>
        <end position="1410"/>
    </location>
</feature>
<dbReference type="Pfam" id="PF00122">
    <property type="entry name" value="E1-E2_ATPase"/>
    <property type="match status" value="1"/>
</dbReference>
<dbReference type="Pfam" id="PF00702">
    <property type="entry name" value="Hydrolase"/>
    <property type="match status" value="1"/>
</dbReference>
<dbReference type="OrthoDB" id="48943at2759"/>
<dbReference type="InterPro" id="IPR036412">
    <property type="entry name" value="HAD-like_sf"/>
</dbReference>
<evidence type="ECO:0000259" key="14">
    <source>
        <dbReference type="Pfam" id="PF00122"/>
    </source>
</evidence>
<dbReference type="PROSITE" id="PS00154">
    <property type="entry name" value="ATPASE_E1_E2"/>
    <property type="match status" value="1"/>
</dbReference>
<keyword evidence="3" id="KW-0597">Phosphoprotein</keyword>
<dbReference type="Proteomes" id="UP000007797">
    <property type="component" value="Unassembled WGS sequence"/>
</dbReference>
<dbReference type="PRINTS" id="PR00119">
    <property type="entry name" value="CATATPASE"/>
</dbReference>
<reference evidence="18" key="1">
    <citation type="journal article" date="2011" name="Genome Res.">
        <title>Phylogeny-wide analysis of social amoeba genomes highlights ancient origins for complex intercellular communication.</title>
        <authorList>
            <person name="Heidel A.J."/>
            <person name="Lawal H.M."/>
            <person name="Felder M."/>
            <person name="Schilde C."/>
            <person name="Helps N.R."/>
            <person name="Tunggal B."/>
            <person name="Rivero F."/>
            <person name="John U."/>
            <person name="Schleicher M."/>
            <person name="Eichinger L."/>
            <person name="Platzer M."/>
            <person name="Noegel A.A."/>
            <person name="Schaap P."/>
            <person name="Gloeckner G."/>
        </authorList>
    </citation>
    <scope>NUCLEOTIDE SEQUENCE [LARGE SCALE GENOMIC DNA]</scope>
    <source>
        <strain evidence="18">SH3</strain>
    </source>
</reference>
<evidence type="ECO:0000256" key="9">
    <source>
        <dbReference type="ARBA" id="ARBA00022967"/>
    </source>
</evidence>
<dbReference type="InterPro" id="IPR029058">
    <property type="entry name" value="AB_hydrolase_fold"/>
</dbReference>
<evidence type="ECO:0000313" key="18">
    <source>
        <dbReference type="Proteomes" id="UP000007797"/>
    </source>
</evidence>
<feature type="domain" description="P-type ATPase A" evidence="14">
    <location>
        <begin position="656"/>
        <end position="785"/>
    </location>
</feature>
<feature type="transmembrane region" description="Helical" evidence="12">
    <location>
        <begin position="1248"/>
        <end position="1270"/>
    </location>
</feature>
<feature type="transmembrane region" description="Helical" evidence="12">
    <location>
        <begin position="463"/>
        <end position="483"/>
    </location>
</feature>
<dbReference type="GO" id="GO:0016887">
    <property type="term" value="F:ATP hydrolysis activity"/>
    <property type="evidence" value="ECO:0007669"/>
    <property type="project" value="InterPro"/>
</dbReference>
<dbReference type="PRINTS" id="PR00111">
    <property type="entry name" value="ABHYDROLASE"/>
</dbReference>
<dbReference type="InterPro" id="IPR023214">
    <property type="entry name" value="HAD_sf"/>
</dbReference>
<dbReference type="InterPro" id="IPR008250">
    <property type="entry name" value="ATPase_P-typ_transduc_dom_A_sf"/>
</dbReference>
<dbReference type="GO" id="GO:0005524">
    <property type="term" value="F:ATP binding"/>
    <property type="evidence" value="ECO:0007669"/>
    <property type="project" value="UniProtKB-UniRule"/>
</dbReference>
<evidence type="ECO:0000256" key="2">
    <source>
        <dbReference type="ARBA" id="ARBA00006000"/>
    </source>
</evidence>
<keyword evidence="7 12" id="KW-0067">ATP-binding</keyword>
<keyword evidence="5 12" id="KW-0479">Metal-binding</keyword>
<dbReference type="InterPro" id="IPR059000">
    <property type="entry name" value="ATPase_P-type_domA"/>
</dbReference>
<dbReference type="Gene3D" id="3.40.50.1820">
    <property type="entry name" value="alpha/beta hydrolase"/>
    <property type="match status" value="1"/>
</dbReference>
<dbReference type="GO" id="GO:0046872">
    <property type="term" value="F:metal ion binding"/>
    <property type="evidence" value="ECO:0007669"/>
    <property type="project" value="UniProtKB-UniRule"/>
</dbReference>
<comment type="catalytic activity">
    <reaction evidence="12">
        <text>ATP + H2O = ADP + phosphate + H(+)</text>
        <dbReference type="Rhea" id="RHEA:13065"/>
        <dbReference type="ChEBI" id="CHEBI:15377"/>
        <dbReference type="ChEBI" id="CHEBI:15378"/>
        <dbReference type="ChEBI" id="CHEBI:30616"/>
        <dbReference type="ChEBI" id="CHEBI:43474"/>
        <dbReference type="ChEBI" id="CHEBI:456216"/>
    </reaction>
</comment>
<dbReference type="Gene3D" id="3.40.50.1000">
    <property type="entry name" value="HAD superfamily/HAD-like"/>
    <property type="match status" value="1"/>
</dbReference>
<keyword evidence="18" id="KW-1185">Reference proteome</keyword>
<dbReference type="SUPFAM" id="SSF81665">
    <property type="entry name" value="Calcium ATPase, transmembrane domain M"/>
    <property type="match status" value="1"/>
</dbReference>
<feature type="region of interest" description="Disordered" evidence="13">
    <location>
        <begin position="415"/>
        <end position="442"/>
    </location>
</feature>
<feature type="transmembrane region" description="Helical" evidence="12">
    <location>
        <begin position="801"/>
        <end position="821"/>
    </location>
</feature>
<keyword evidence="10 12" id="KW-1133">Transmembrane helix</keyword>
<evidence type="ECO:0000256" key="10">
    <source>
        <dbReference type="ARBA" id="ARBA00022989"/>
    </source>
</evidence>
<evidence type="ECO:0000259" key="16">
    <source>
        <dbReference type="Pfam" id="PF12409"/>
    </source>
</evidence>
<dbReference type="SUPFAM" id="SSF81653">
    <property type="entry name" value="Calcium ATPase, transduction domain A"/>
    <property type="match status" value="1"/>
</dbReference>
<dbReference type="Pfam" id="PF12409">
    <property type="entry name" value="P5-ATPase"/>
    <property type="match status" value="1"/>
</dbReference>
<name>F4PH34_CACFS</name>
<dbReference type="InterPro" id="IPR023298">
    <property type="entry name" value="ATPase_P-typ_TM_dom_sf"/>
</dbReference>
<evidence type="ECO:0000259" key="15">
    <source>
        <dbReference type="Pfam" id="PF00561"/>
    </source>
</evidence>